<protein>
    <submittedName>
        <fullName evidence="4">Outer membrane protein with beta-barrel domain</fullName>
    </submittedName>
</protein>
<dbReference type="Gene3D" id="2.40.160.20">
    <property type="match status" value="1"/>
</dbReference>
<evidence type="ECO:0000313" key="5">
    <source>
        <dbReference type="Proteomes" id="UP000253426"/>
    </source>
</evidence>
<dbReference type="SUPFAM" id="SSF56925">
    <property type="entry name" value="OMPA-like"/>
    <property type="match status" value="1"/>
</dbReference>
<sequence>MKALPILLLALGLSLPAFGGEVYTSTKNTVTPPPPPAGCDCFAPGLTLGIFGAGILPDSEEDDALGGGALLEYFFTENIGLQGSYGIFATGSEHHEFDAALVVRFPITEVCIAPYVMGGAGYATNSEENWNWFAGAGLDVRLPEADCLGIFADGAYHWGEDDSGDFTIVRVGLKFKL</sequence>
<evidence type="ECO:0000256" key="1">
    <source>
        <dbReference type="ARBA" id="ARBA00022729"/>
    </source>
</evidence>
<gene>
    <name evidence="4" type="ORF">DES53_101556</name>
</gene>
<dbReference type="AlphaFoldDB" id="A0A366HUI6"/>
<evidence type="ECO:0000313" key="4">
    <source>
        <dbReference type="EMBL" id="RBP47757.1"/>
    </source>
</evidence>
<dbReference type="Pfam" id="PF13505">
    <property type="entry name" value="OMP_b-brl"/>
    <property type="match status" value="1"/>
</dbReference>
<name>A0A366HUI6_9BACT</name>
<comment type="caution">
    <text evidence="4">The sequence shown here is derived from an EMBL/GenBank/DDBJ whole genome shotgun (WGS) entry which is preliminary data.</text>
</comment>
<feature type="signal peptide" evidence="2">
    <location>
        <begin position="1"/>
        <end position="19"/>
    </location>
</feature>
<evidence type="ECO:0000259" key="3">
    <source>
        <dbReference type="Pfam" id="PF13505"/>
    </source>
</evidence>
<feature type="chain" id="PRO_5016859936" evidence="2">
    <location>
        <begin position="20"/>
        <end position="177"/>
    </location>
</feature>
<dbReference type="InterPro" id="IPR027385">
    <property type="entry name" value="Beta-barrel_OMP"/>
</dbReference>
<reference evidence="4 5" key="1">
    <citation type="submission" date="2018-06" db="EMBL/GenBank/DDBJ databases">
        <title>Genomic Encyclopedia of Type Strains, Phase IV (KMG-IV): sequencing the most valuable type-strain genomes for metagenomic binning, comparative biology and taxonomic classification.</title>
        <authorList>
            <person name="Goeker M."/>
        </authorList>
    </citation>
    <scope>NUCLEOTIDE SEQUENCE [LARGE SCALE GENOMIC DNA]</scope>
    <source>
        <strain evidence="4 5">DSM 25532</strain>
    </source>
</reference>
<keyword evidence="5" id="KW-1185">Reference proteome</keyword>
<evidence type="ECO:0000256" key="2">
    <source>
        <dbReference type="SAM" id="SignalP"/>
    </source>
</evidence>
<dbReference type="OrthoDB" id="194945at2"/>
<accession>A0A366HUI6</accession>
<dbReference type="RefSeq" id="WP_113956668.1">
    <property type="nucleotide sequence ID" value="NZ_QNRR01000001.1"/>
</dbReference>
<feature type="domain" description="Outer membrane protein beta-barrel" evidence="3">
    <location>
        <begin position="44"/>
        <end position="173"/>
    </location>
</feature>
<dbReference type="Proteomes" id="UP000253426">
    <property type="component" value="Unassembled WGS sequence"/>
</dbReference>
<proteinExistence type="predicted"/>
<keyword evidence="1 2" id="KW-0732">Signal</keyword>
<dbReference type="InterPro" id="IPR011250">
    <property type="entry name" value="OMP/PagP_B-barrel"/>
</dbReference>
<dbReference type="EMBL" id="QNRR01000001">
    <property type="protein sequence ID" value="RBP47757.1"/>
    <property type="molecule type" value="Genomic_DNA"/>
</dbReference>
<organism evidence="4 5">
    <name type="scientific">Roseimicrobium gellanilyticum</name>
    <dbReference type="NCBI Taxonomy" id="748857"/>
    <lineage>
        <taxon>Bacteria</taxon>
        <taxon>Pseudomonadati</taxon>
        <taxon>Verrucomicrobiota</taxon>
        <taxon>Verrucomicrobiia</taxon>
        <taxon>Verrucomicrobiales</taxon>
        <taxon>Verrucomicrobiaceae</taxon>
        <taxon>Roseimicrobium</taxon>
    </lineage>
</organism>